<keyword evidence="1" id="KW-1133">Transmembrane helix</keyword>
<keyword evidence="1" id="KW-0812">Transmembrane</keyword>
<protein>
    <submittedName>
        <fullName evidence="4">C-type lectin domain-containing protein</fullName>
    </submittedName>
</protein>
<organism evidence="3 4">
    <name type="scientific">Acrobeloides nanus</name>
    <dbReference type="NCBI Taxonomy" id="290746"/>
    <lineage>
        <taxon>Eukaryota</taxon>
        <taxon>Metazoa</taxon>
        <taxon>Ecdysozoa</taxon>
        <taxon>Nematoda</taxon>
        <taxon>Chromadorea</taxon>
        <taxon>Rhabditida</taxon>
        <taxon>Tylenchina</taxon>
        <taxon>Cephalobomorpha</taxon>
        <taxon>Cephaloboidea</taxon>
        <taxon>Cephalobidae</taxon>
        <taxon>Acrobeloides</taxon>
    </lineage>
</organism>
<dbReference type="AlphaFoldDB" id="A0A914DPV5"/>
<dbReference type="Pfam" id="PF00059">
    <property type="entry name" value="Lectin_C"/>
    <property type="match status" value="2"/>
</dbReference>
<keyword evidence="1" id="KW-0472">Membrane</keyword>
<dbReference type="Proteomes" id="UP000887540">
    <property type="component" value="Unplaced"/>
</dbReference>
<dbReference type="InterPro" id="IPR050111">
    <property type="entry name" value="C-type_lectin/snaclec_domain"/>
</dbReference>
<sequence>MMTDRPYGAKRVSRGKWDNYGHDKRRGYDVDLKLGQTPFYEMSLVSAVAFNLFITVLMAVIGSITPDCPGGVTYTNGICYKSFNQSLTWYQAEANCVHSGGHLASISDVFVNTFLAGYADAEFSGSDYWIGATTNYLGGGNWSWSDYNPFSYNNFGAGLVYNVGYCVSVNLPSGKWSNVSCSVAKPYLCEYVPSTMTCSTQQTSILACPNEFTFYEPTKTCFKLLKPQNFTNAINQCKSLGGFLASIHSAKENQFFVDVFSIDPYSYDVNITLSDNRHVWIGFFDPTHTLNYTWVDGSQVDFKNWAPGEPDDGLGVEHCGTLMTDMSFQEKGWLAGQWDDRPCDKLLPAFCEISQF</sequence>
<dbReference type="PROSITE" id="PS50041">
    <property type="entry name" value="C_TYPE_LECTIN_2"/>
    <property type="match status" value="2"/>
</dbReference>
<reference evidence="4" key="1">
    <citation type="submission" date="2022-11" db="UniProtKB">
        <authorList>
            <consortium name="WormBaseParasite"/>
        </authorList>
    </citation>
    <scope>IDENTIFICATION</scope>
</reference>
<dbReference type="Gene3D" id="3.10.100.10">
    <property type="entry name" value="Mannose-Binding Protein A, subunit A"/>
    <property type="match status" value="2"/>
</dbReference>
<dbReference type="InterPro" id="IPR016186">
    <property type="entry name" value="C-type_lectin-like/link_sf"/>
</dbReference>
<feature type="domain" description="C-type lectin" evidence="2">
    <location>
        <begin position="221"/>
        <end position="352"/>
    </location>
</feature>
<evidence type="ECO:0000313" key="3">
    <source>
        <dbReference type="Proteomes" id="UP000887540"/>
    </source>
</evidence>
<evidence type="ECO:0000259" key="2">
    <source>
        <dbReference type="PROSITE" id="PS50041"/>
    </source>
</evidence>
<feature type="transmembrane region" description="Helical" evidence="1">
    <location>
        <begin position="42"/>
        <end position="64"/>
    </location>
</feature>
<name>A0A914DPV5_9BILA</name>
<proteinExistence type="predicted"/>
<dbReference type="InterPro" id="IPR001304">
    <property type="entry name" value="C-type_lectin-like"/>
</dbReference>
<evidence type="ECO:0000313" key="4">
    <source>
        <dbReference type="WBParaSite" id="ACRNAN_scaffold3415.g10170.t1"/>
    </source>
</evidence>
<dbReference type="PANTHER" id="PTHR22803">
    <property type="entry name" value="MANNOSE, PHOSPHOLIPASE, LECTIN RECEPTOR RELATED"/>
    <property type="match status" value="1"/>
</dbReference>
<dbReference type="WBParaSite" id="ACRNAN_scaffold3415.g10170.t1">
    <property type="protein sequence ID" value="ACRNAN_scaffold3415.g10170.t1"/>
    <property type="gene ID" value="ACRNAN_scaffold3415.g10170"/>
</dbReference>
<evidence type="ECO:0000256" key="1">
    <source>
        <dbReference type="SAM" id="Phobius"/>
    </source>
</evidence>
<dbReference type="SUPFAM" id="SSF56436">
    <property type="entry name" value="C-type lectin-like"/>
    <property type="match status" value="2"/>
</dbReference>
<accession>A0A914DPV5</accession>
<dbReference type="SMART" id="SM00034">
    <property type="entry name" value="CLECT"/>
    <property type="match status" value="2"/>
</dbReference>
<feature type="domain" description="C-type lectin" evidence="2">
    <location>
        <begin position="75"/>
        <end position="190"/>
    </location>
</feature>
<dbReference type="InterPro" id="IPR016187">
    <property type="entry name" value="CTDL_fold"/>
</dbReference>
<dbReference type="CDD" id="cd00037">
    <property type="entry name" value="CLECT"/>
    <property type="match status" value="2"/>
</dbReference>
<keyword evidence="3" id="KW-1185">Reference proteome</keyword>